<accession>A0A6M3LYH6</accession>
<organism evidence="1">
    <name type="scientific">viral metagenome</name>
    <dbReference type="NCBI Taxonomy" id="1070528"/>
    <lineage>
        <taxon>unclassified sequences</taxon>
        <taxon>metagenomes</taxon>
        <taxon>organismal metagenomes</taxon>
    </lineage>
</organism>
<gene>
    <name evidence="1" type="ORF">MM171A00787_0018</name>
</gene>
<name>A0A6M3LYH6_9ZZZZ</name>
<proteinExistence type="predicted"/>
<evidence type="ECO:0000313" key="1">
    <source>
        <dbReference type="EMBL" id="QJA99883.1"/>
    </source>
</evidence>
<protein>
    <submittedName>
        <fullName evidence="1">Uncharacterized protein</fullName>
    </submittedName>
</protein>
<dbReference type="AlphaFoldDB" id="A0A6M3LYH6"/>
<sequence>MMPTAEMTISMTLLKECLYLPDDTEILSVGPSDHSRGFFRMVILHPDAPQRQEGCFLPKADATFKGTRFEGWTFRDGDKV</sequence>
<dbReference type="EMBL" id="MT143672">
    <property type="protein sequence ID" value="QJA99883.1"/>
    <property type="molecule type" value="Genomic_DNA"/>
</dbReference>
<reference evidence="1" key="1">
    <citation type="submission" date="2020-03" db="EMBL/GenBank/DDBJ databases">
        <title>The deep terrestrial virosphere.</title>
        <authorList>
            <person name="Holmfeldt K."/>
            <person name="Nilsson E."/>
            <person name="Simone D."/>
            <person name="Lopez-Fernandez M."/>
            <person name="Wu X."/>
            <person name="de Brujin I."/>
            <person name="Lundin D."/>
            <person name="Andersson A."/>
            <person name="Bertilsson S."/>
            <person name="Dopson M."/>
        </authorList>
    </citation>
    <scope>NUCLEOTIDE SEQUENCE</scope>
    <source>
        <strain evidence="1">MM171A00787</strain>
    </source>
</reference>